<gene>
    <name evidence="4" type="ORF">L3556_06925</name>
</gene>
<keyword evidence="5" id="KW-1185">Reference proteome</keyword>
<dbReference type="Gene3D" id="1.10.530.10">
    <property type="match status" value="1"/>
</dbReference>
<keyword evidence="2" id="KW-0812">Transmembrane</keyword>
<dbReference type="InterPro" id="IPR008258">
    <property type="entry name" value="Transglycosylase_SLT_dom_1"/>
</dbReference>
<keyword evidence="2" id="KW-1133">Transmembrane helix</keyword>
<reference evidence="4" key="1">
    <citation type="journal article" date="2022" name="Genome Biol. Evol.">
        <title>A New Gene Family Diagnostic for Intracellular Biomineralization of Amorphous Ca Carbonates by Cyanobacteria.</title>
        <authorList>
            <person name="Benzerara K."/>
            <person name="Duprat E."/>
            <person name="Bitard-Feildel T."/>
            <person name="Caumes G."/>
            <person name="Cassier-Chauvat C."/>
            <person name="Chauvat F."/>
            <person name="Dezi M."/>
            <person name="Diop S.I."/>
            <person name="Gaschignard G."/>
            <person name="Gorgen S."/>
            <person name="Gugger M."/>
            <person name="Lopez-Garcia P."/>
            <person name="Millet M."/>
            <person name="Skouri-Panet F."/>
            <person name="Moreira D."/>
            <person name="Callebaut I."/>
        </authorList>
    </citation>
    <scope>NUCLEOTIDE SEQUENCE</scope>
    <source>
        <strain evidence="4">G9</strain>
    </source>
</reference>
<dbReference type="EMBL" id="JAKKUT010000002">
    <property type="protein sequence ID" value="MDG2990667.1"/>
    <property type="molecule type" value="Genomic_DNA"/>
</dbReference>
<evidence type="ECO:0000313" key="5">
    <source>
        <dbReference type="Proteomes" id="UP001154265"/>
    </source>
</evidence>
<dbReference type="Proteomes" id="UP001154265">
    <property type="component" value="Unassembled WGS sequence"/>
</dbReference>
<dbReference type="SUPFAM" id="SSF53955">
    <property type="entry name" value="Lysozyme-like"/>
    <property type="match status" value="1"/>
</dbReference>
<protein>
    <submittedName>
        <fullName evidence="4">Transglycosylase SLT domain-containing protein</fullName>
    </submittedName>
</protein>
<reference evidence="4" key="2">
    <citation type="submission" date="2022-01" db="EMBL/GenBank/DDBJ databases">
        <authorList>
            <person name="Zivanovic Y."/>
            <person name="Moreira D."/>
            <person name="Lopez-Garcia P."/>
        </authorList>
    </citation>
    <scope>NUCLEOTIDE SEQUENCE</scope>
    <source>
        <strain evidence="4">G9</strain>
    </source>
</reference>
<keyword evidence="2" id="KW-0472">Membrane</keyword>
<dbReference type="InterPro" id="IPR008939">
    <property type="entry name" value="Lytic_TGlycosylase_superhlx_U"/>
</dbReference>
<accession>A0ABT6EYU7</accession>
<evidence type="ECO:0000259" key="3">
    <source>
        <dbReference type="Pfam" id="PF01464"/>
    </source>
</evidence>
<feature type="domain" description="Transglycosylase SLT" evidence="3">
    <location>
        <begin position="574"/>
        <end position="681"/>
    </location>
</feature>
<evidence type="ECO:0000256" key="1">
    <source>
        <dbReference type="ARBA" id="ARBA00022729"/>
    </source>
</evidence>
<evidence type="ECO:0000256" key="2">
    <source>
        <dbReference type="SAM" id="Phobius"/>
    </source>
</evidence>
<feature type="transmembrane region" description="Helical" evidence="2">
    <location>
        <begin position="28"/>
        <end position="48"/>
    </location>
</feature>
<dbReference type="PANTHER" id="PTHR37423:SF5">
    <property type="entry name" value="SOLUBLE LYTIC MUREIN TRANSGLYCOSYLASE"/>
    <property type="match status" value="1"/>
</dbReference>
<name>A0ABT6EYU7_9SYNE</name>
<dbReference type="RefSeq" id="WP_277866573.1">
    <property type="nucleotide sequence ID" value="NZ_JAKKUT010000002.1"/>
</dbReference>
<dbReference type="Gene3D" id="1.25.40.10">
    <property type="entry name" value="Tetratricopeptide repeat domain"/>
    <property type="match status" value="2"/>
</dbReference>
<dbReference type="InterPro" id="IPR023346">
    <property type="entry name" value="Lysozyme-like_dom_sf"/>
</dbReference>
<evidence type="ECO:0000313" key="4">
    <source>
        <dbReference type="EMBL" id="MDG2990667.1"/>
    </source>
</evidence>
<keyword evidence="1" id="KW-0732">Signal</keyword>
<sequence>MKKPTTPLKSRLESLVAQNSPFAHLRRWSVGVGIVLVAIAGGGAWYLWQQSPMSAPSSFYHLAIQSPEQRQDQLLQIAQGEPGRERDRAHYLLAVDALDKDQPEDAIRWLKALEMSYPPMTAPILVLRAEAYRRLDDFNQARSIWEDLLRRYPDQPEAAVALLALNNPDAAIARFPQHPLVVEFARQQLAENSDQLPLLVLIARHGLHLPDYGNYLELLTKSYADELTPEDWEAIAFGYWEKLNYKSAGQAYSQAPPSPLNLYRAGRGLQLGQEKEAAISAYQKLITAHPQSSESALAWLRLAQINENPQEKLQLLDRAIATADTANRPDLTGDALKERFLVYESLKATAEATQTQKQLLDRFGQTPGAAELRWMLADRYGKQANWDQARHWAKELVKHNPTSDLAPRAAFWDGLWAQAAGKGSEIKPAWNHLRQAYPHSYYAWRAAGLSQEPVGQFSTISQLQPRVDPQRFERLPLMAGSETLQELYLLGQSQPAWERWQWEFRNRVEPSGPEQLSDGLIRMGVGEYLDGIFMLENLGQRSQREPDIAQFFDSIRTDPRYWYALYPLPYWDTVEKWATSRNLNPLLVMGLIRQESRFQKDIQSIAGAAGLMQVMPETAEWIADRAQIESYDLNDPEDSIRLGTWYLDHTLKLYDQDALLALAGYNAGPGHVDDWLKRFGYTSADRFVESIPFPETYGYVKSVLENYWNYLRLYNNG</sequence>
<dbReference type="Pfam" id="PF01464">
    <property type="entry name" value="SLT"/>
    <property type="match status" value="1"/>
</dbReference>
<dbReference type="InterPro" id="IPR011990">
    <property type="entry name" value="TPR-like_helical_dom_sf"/>
</dbReference>
<dbReference type="InterPro" id="IPR019734">
    <property type="entry name" value="TPR_rpt"/>
</dbReference>
<organism evidence="4 5">
    <name type="scientific">Candidatus Synechococcus calcipolaris G9</name>
    <dbReference type="NCBI Taxonomy" id="1497997"/>
    <lineage>
        <taxon>Bacteria</taxon>
        <taxon>Bacillati</taxon>
        <taxon>Cyanobacteriota</taxon>
        <taxon>Cyanophyceae</taxon>
        <taxon>Synechococcales</taxon>
        <taxon>Synechococcaceae</taxon>
        <taxon>Synechococcus</taxon>
    </lineage>
</organism>
<dbReference type="PANTHER" id="PTHR37423">
    <property type="entry name" value="SOLUBLE LYTIC MUREIN TRANSGLYCOSYLASE-RELATED"/>
    <property type="match status" value="1"/>
</dbReference>
<comment type="caution">
    <text evidence="4">The sequence shown here is derived from an EMBL/GenBank/DDBJ whole genome shotgun (WGS) entry which is preliminary data.</text>
</comment>
<dbReference type="SUPFAM" id="SSF48435">
    <property type="entry name" value="Bacterial muramidases"/>
    <property type="match status" value="1"/>
</dbReference>
<dbReference type="Pfam" id="PF13174">
    <property type="entry name" value="TPR_6"/>
    <property type="match status" value="2"/>
</dbReference>
<dbReference type="CDD" id="cd13401">
    <property type="entry name" value="Slt70-like"/>
    <property type="match status" value="1"/>
</dbReference>
<proteinExistence type="predicted"/>